<dbReference type="InterPro" id="IPR052852">
    <property type="entry name" value="SSU_Processome_Comp"/>
</dbReference>
<dbReference type="Pfam" id="PF15375">
    <property type="entry name" value="FSAF1"/>
    <property type="match status" value="1"/>
</dbReference>
<feature type="compositionally biased region" description="Basic and acidic residues" evidence="1">
    <location>
        <begin position="30"/>
        <end position="39"/>
    </location>
</feature>
<sequence length="185" mass="20954">SEDFVPTRATLLKANKTPQNYKVINFETVKKSTKSESRSQKWQKKKSTVAALSQTSDVDDPAAVQPTARRKKPDATEFDMKQARYEIIKFGSSGFDASDKNKLRLATAVRLGAKPPKNEYKNYKELLREKRMSQEKSDAMAKFSQLGKNKVGAAITNCKIKLKRKKVDTELSTYYGQINPKVNKK</sequence>
<proteinExistence type="evidence at transcript level"/>
<accession>A0A0K8TNP8</accession>
<evidence type="ECO:0000313" key="2">
    <source>
        <dbReference type="EMBL" id="JAI15763.1"/>
    </source>
</evidence>
<evidence type="ECO:0000256" key="1">
    <source>
        <dbReference type="SAM" id="MobiDB-lite"/>
    </source>
</evidence>
<dbReference type="EMBL" id="GDAI01001840">
    <property type="protein sequence ID" value="JAI15763.1"/>
    <property type="molecule type" value="mRNA"/>
</dbReference>
<protein>
    <submittedName>
        <fullName evidence="2">Uncharacterized protein</fullName>
    </submittedName>
</protein>
<organism evidence="2">
    <name type="scientific">Tabanus bromius</name>
    <name type="common">Band-eyed brown horse fly</name>
    <dbReference type="NCBI Taxonomy" id="304241"/>
    <lineage>
        <taxon>Eukaryota</taxon>
        <taxon>Metazoa</taxon>
        <taxon>Ecdysozoa</taxon>
        <taxon>Arthropoda</taxon>
        <taxon>Hexapoda</taxon>
        <taxon>Insecta</taxon>
        <taxon>Pterygota</taxon>
        <taxon>Neoptera</taxon>
        <taxon>Endopterygota</taxon>
        <taxon>Diptera</taxon>
        <taxon>Brachycera</taxon>
        <taxon>Tabanomorpha</taxon>
        <taxon>Tabanoidea</taxon>
        <taxon>Tabanidae</taxon>
        <taxon>Tabanus</taxon>
    </lineage>
</organism>
<feature type="region of interest" description="Disordered" evidence="1">
    <location>
        <begin position="30"/>
        <end position="76"/>
    </location>
</feature>
<dbReference type="InterPro" id="IPR027973">
    <property type="entry name" value="FSAF1-like"/>
</dbReference>
<dbReference type="PANTHER" id="PTHR28366">
    <property type="entry name" value="CHROMOSOME 1 OPEN READING FRAME 131"/>
    <property type="match status" value="1"/>
</dbReference>
<dbReference type="PANTHER" id="PTHR28366:SF1">
    <property type="entry name" value="CHROMOSOME 1 OPEN READING FRAME 131"/>
    <property type="match status" value="1"/>
</dbReference>
<dbReference type="AlphaFoldDB" id="A0A0K8TNP8"/>
<reference evidence="2" key="1">
    <citation type="journal article" date="2015" name="Insect Biochem. Mol. Biol.">
        <title>An insight into the sialome of the horse fly, Tabanus bromius.</title>
        <authorList>
            <person name="Ribeiro J.M."/>
            <person name="Kazimirova M."/>
            <person name="Takac P."/>
            <person name="Andersen J.F."/>
            <person name="Francischetti I.M."/>
        </authorList>
    </citation>
    <scope>NUCLEOTIDE SEQUENCE</scope>
</reference>
<feature type="non-terminal residue" evidence="2">
    <location>
        <position position="1"/>
    </location>
</feature>
<name>A0A0K8TNP8_TABBR</name>